<protein>
    <recommendedName>
        <fullName evidence="3">Cytochrome c domain-containing protein</fullName>
    </recommendedName>
</protein>
<organism evidence="1 2">
    <name type="scientific">Chitinophaga eiseniae</name>
    <dbReference type="NCBI Taxonomy" id="634771"/>
    <lineage>
        <taxon>Bacteria</taxon>
        <taxon>Pseudomonadati</taxon>
        <taxon>Bacteroidota</taxon>
        <taxon>Chitinophagia</taxon>
        <taxon>Chitinophagales</taxon>
        <taxon>Chitinophagaceae</taxon>
        <taxon>Chitinophaga</taxon>
    </lineage>
</organism>
<dbReference type="RefSeq" id="WP_078667964.1">
    <property type="nucleotide sequence ID" value="NZ_FUWZ01000001.1"/>
</dbReference>
<keyword evidence="2" id="KW-1185">Reference proteome</keyword>
<accession>A0A1T4MZC3</accession>
<evidence type="ECO:0008006" key="3">
    <source>
        <dbReference type="Google" id="ProtNLM"/>
    </source>
</evidence>
<name>A0A1T4MZC3_9BACT</name>
<dbReference type="AlphaFoldDB" id="A0A1T4MZC3"/>
<proteinExistence type="predicted"/>
<dbReference type="STRING" id="634771.SAMN04488128_1011358"/>
<sequence length="499" mass="56058">MKKALVIVFAAIAAVAVLIVSFRNAPSGAAPVPEKKAQYPFQITFNPDVPKNLAEDADSVALVSFAWNEFFALNWKSTYNTVTKERGYPDKKWSLSENVPYPQEPVVWETYAHRVELRPSNDTMLAFDKIPKYVYLTPPVVGAGVDVTLFNNLDENNEIGSCNLYAKITQYGKQLQVLYQAKVNRDEYMYLYNHYPDSNKLKKAVGITAANINQFSAYYSPVLYPSYNGTTCNCPPQANVVCLPCGGAKIPGTMRATYVGALEVKTAWREIFPEEAARYFVRKVITYEKSGNNAVARNKYYGLIGIHIIRKMLHFPSFVFATFEHVDVEKSNMGFVRLDTLPTPDQLPQRYKRAHPITAVADSSTAYVHRELKKINPNSIWKYYRLVGVQGNPTNDTKSFNYYLANYVIESDPPLANFRGSSINNPYDSGVNSLYKGKFYTMGGCQGCHGVTQLRGSDCSFVMGLVDEPHTTPDISRTTDKLELYKQAFLSISGMGNRK</sequence>
<dbReference type="Proteomes" id="UP000190367">
    <property type="component" value="Unassembled WGS sequence"/>
</dbReference>
<dbReference type="EMBL" id="FUWZ01000001">
    <property type="protein sequence ID" value="SJZ72450.1"/>
    <property type="molecule type" value="Genomic_DNA"/>
</dbReference>
<evidence type="ECO:0000313" key="2">
    <source>
        <dbReference type="Proteomes" id="UP000190367"/>
    </source>
</evidence>
<evidence type="ECO:0000313" key="1">
    <source>
        <dbReference type="EMBL" id="SJZ72450.1"/>
    </source>
</evidence>
<gene>
    <name evidence="1" type="ORF">SAMN04488128_1011358</name>
</gene>
<dbReference type="OrthoDB" id="280897at2"/>
<reference evidence="2" key="1">
    <citation type="submission" date="2017-02" db="EMBL/GenBank/DDBJ databases">
        <authorList>
            <person name="Varghese N."/>
            <person name="Submissions S."/>
        </authorList>
    </citation>
    <scope>NUCLEOTIDE SEQUENCE [LARGE SCALE GENOMIC DNA]</scope>
    <source>
        <strain evidence="2">DSM 22224</strain>
    </source>
</reference>